<accession>A0ABX5NU80</accession>
<feature type="compositionally biased region" description="Basic and acidic residues" evidence="1">
    <location>
        <begin position="67"/>
        <end position="83"/>
    </location>
</feature>
<evidence type="ECO:0000256" key="1">
    <source>
        <dbReference type="SAM" id="MobiDB-lite"/>
    </source>
</evidence>
<name>A0ABX5NU80_9HYPH</name>
<evidence type="ECO:0000313" key="2">
    <source>
        <dbReference type="EMBL" id="PYB75569.1"/>
    </source>
</evidence>
<dbReference type="EMBL" id="QJRY01000002">
    <property type="protein sequence ID" value="PYB75569.1"/>
    <property type="molecule type" value="Genomic_DNA"/>
</dbReference>
<evidence type="ECO:0000313" key="3">
    <source>
        <dbReference type="Proteomes" id="UP000247536"/>
    </source>
</evidence>
<keyword evidence="3" id="KW-1185">Reference proteome</keyword>
<comment type="caution">
    <text evidence="2">The sequence shown here is derived from an EMBL/GenBank/DDBJ whole genome shotgun (WGS) entry which is preliminary data.</text>
</comment>
<feature type="region of interest" description="Disordered" evidence="1">
    <location>
        <begin position="51"/>
        <end position="83"/>
    </location>
</feature>
<feature type="compositionally biased region" description="Low complexity" evidence="1">
    <location>
        <begin position="53"/>
        <end position="66"/>
    </location>
</feature>
<gene>
    <name evidence="2" type="ORF">DMY87_09105</name>
</gene>
<organism evidence="2 3">
    <name type="scientific">Rhizobium wuzhouense</name>
    <dbReference type="NCBI Taxonomy" id="1986026"/>
    <lineage>
        <taxon>Bacteria</taxon>
        <taxon>Pseudomonadati</taxon>
        <taxon>Pseudomonadota</taxon>
        <taxon>Alphaproteobacteria</taxon>
        <taxon>Hyphomicrobiales</taxon>
        <taxon>Rhizobiaceae</taxon>
        <taxon>Rhizobium/Agrobacterium group</taxon>
        <taxon>Rhizobium</taxon>
    </lineage>
</organism>
<proteinExistence type="predicted"/>
<reference evidence="2 3" key="1">
    <citation type="submission" date="2018-06" db="EMBL/GenBank/DDBJ databases">
        <title>Rhizobium wuzhouense sp. nov., isolated from roots of Oryza officinalis.</title>
        <authorList>
            <person name="Yuan T."/>
        </authorList>
    </citation>
    <scope>NUCLEOTIDE SEQUENCE [LARGE SCALE GENOMIC DNA]</scope>
    <source>
        <strain evidence="2 3">W44</strain>
    </source>
</reference>
<sequence length="83" mass="8651">MAIGLWSSESAVERLRIEGNADPAGEIWRGFPLAQKPTVLILGRSPEDLLPPAAGGEVEGGDAAADAWHKAGQDKAERSGAET</sequence>
<dbReference type="Proteomes" id="UP000247536">
    <property type="component" value="Unassembled WGS sequence"/>
</dbReference>
<protein>
    <submittedName>
        <fullName evidence="2">Uncharacterized protein</fullName>
    </submittedName>
</protein>